<accession>A0A5B7D2J7</accession>
<sequence>MCECAVLAVSRTAGLQGAQLGGGAGVPTAEREIGGGGAGASSDDALGVAAGEGEAETTGGRKARLLSVKMWPHWSTREVQAALLQAAGMAHSKWISCSVVRLRDARGSLVPLTPTTLRSSPTRPLHMEIMATGRGADLPLLPNAFRETVLTITQRLEARVSVALPCFISLISLISQPDLLNLLSSHVAPLSGCPQSITCLTCTAFFTAITYLSTCLESRDLLAVPSLTQSLISQCVRQFFDAICQRGENGAQLDPAPFLYIMTSLCLHSFLFSRSYHPTHSYTTLLSSLYSQPPLSPPPPSTPSLGLPCIPHSPFPHSSSPTPLSHPFLPLLDKSTRSVTLF</sequence>
<reference evidence="1 2" key="1">
    <citation type="submission" date="2019-05" db="EMBL/GenBank/DDBJ databases">
        <title>Another draft genome of Portunus trituberculatus and its Hox gene families provides insights of decapod evolution.</title>
        <authorList>
            <person name="Jeong J.-H."/>
            <person name="Song I."/>
            <person name="Kim S."/>
            <person name="Choi T."/>
            <person name="Kim D."/>
            <person name="Ryu S."/>
            <person name="Kim W."/>
        </authorList>
    </citation>
    <scope>NUCLEOTIDE SEQUENCE [LARGE SCALE GENOMIC DNA]</scope>
    <source>
        <tissue evidence="1">Muscle</tissue>
    </source>
</reference>
<dbReference type="EMBL" id="VSRR010000373">
    <property type="protein sequence ID" value="MPC14716.1"/>
    <property type="molecule type" value="Genomic_DNA"/>
</dbReference>
<comment type="caution">
    <text evidence="1">The sequence shown here is derived from an EMBL/GenBank/DDBJ whole genome shotgun (WGS) entry which is preliminary data.</text>
</comment>
<keyword evidence="2" id="KW-1185">Reference proteome</keyword>
<proteinExistence type="predicted"/>
<evidence type="ECO:0000313" key="2">
    <source>
        <dbReference type="Proteomes" id="UP000324222"/>
    </source>
</evidence>
<evidence type="ECO:0000313" key="1">
    <source>
        <dbReference type="EMBL" id="MPC14716.1"/>
    </source>
</evidence>
<dbReference type="AlphaFoldDB" id="A0A5B7D2J7"/>
<gene>
    <name evidence="1" type="ORF">E2C01_007487</name>
</gene>
<name>A0A5B7D2J7_PORTR</name>
<organism evidence="1 2">
    <name type="scientific">Portunus trituberculatus</name>
    <name type="common">Swimming crab</name>
    <name type="synonym">Neptunus trituberculatus</name>
    <dbReference type="NCBI Taxonomy" id="210409"/>
    <lineage>
        <taxon>Eukaryota</taxon>
        <taxon>Metazoa</taxon>
        <taxon>Ecdysozoa</taxon>
        <taxon>Arthropoda</taxon>
        <taxon>Crustacea</taxon>
        <taxon>Multicrustacea</taxon>
        <taxon>Malacostraca</taxon>
        <taxon>Eumalacostraca</taxon>
        <taxon>Eucarida</taxon>
        <taxon>Decapoda</taxon>
        <taxon>Pleocyemata</taxon>
        <taxon>Brachyura</taxon>
        <taxon>Eubrachyura</taxon>
        <taxon>Portunoidea</taxon>
        <taxon>Portunidae</taxon>
        <taxon>Portuninae</taxon>
        <taxon>Portunus</taxon>
    </lineage>
</organism>
<dbReference type="Proteomes" id="UP000324222">
    <property type="component" value="Unassembled WGS sequence"/>
</dbReference>
<dbReference type="OrthoDB" id="7659889at2759"/>
<protein>
    <submittedName>
        <fullName evidence="1">Uncharacterized protein</fullName>
    </submittedName>
</protein>